<evidence type="ECO:0008006" key="5">
    <source>
        <dbReference type="Google" id="ProtNLM"/>
    </source>
</evidence>
<dbReference type="Pfam" id="PF13622">
    <property type="entry name" value="4HBT_3"/>
    <property type="match status" value="1"/>
</dbReference>
<feature type="domain" description="Acyl-CoA thioesterase-like N-terminal HotDog" evidence="1">
    <location>
        <begin position="26"/>
        <end position="112"/>
    </location>
</feature>
<evidence type="ECO:0000313" key="4">
    <source>
        <dbReference type="Proteomes" id="UP000234275"/>
    </source>
</evidence>
<dbReference type="GeneID" id="36562809"/>
<proteinExistence type="predicted"/>
<evidence type="ECO:0000259" key="1">
    <source>
        <dbReference type="Pfam" id="PF13622"/>
    </source>
</evidence>
<dbReference type="CDD" id="cd03440">
    <property type="entry name" value="hot_dog"/>
    <property type="match status" value="1"/>
</dbReference>
<dbReference type="VEuPathDB" id="FungiDB:P170DRAFT_513384"/>
<dbReference type="STRING" id="1392250.A0A2I2FU06"/>
<dbReference type="InterPro" id="IPR049450">
    <property type="entry name" value="ACOT8-like_C"/>
</dbReference>
<dbReference type="PANTHER" id="PTHR38110:SF1">
    <property type="entry name" value="THIOESTERASE DOMAIN-CONTAINING PROTEIN"/>
    <property type="match status" value="1"/>
</dbReference>
<dbReference type="EMBL" id="MSFO01000009">
    <property type="protein sequence ID" value="PLB44123.1"/>
    <property type="molecule type" value="Genomic_DNA"/>
</dbReference>
<dbReference type="OrthoDB" id="2532955at2759"/>
<dbReference type="InterPro" id="IPR052389">
    <property type="entry name" value="Sec_Metab_Biosynth-Assoc"/>
</dbReference>
<dbReference type="PANTHER" id="PTHR38110">
    <property type="entry name" value="CHROMOSOME 23, WHOLE GENOME SHOTGUN SEQUENCE"/>
    <property type="match status" value="1"/>
</dbReference>
<comment type="caution">
    <text evidence="3">The sequence shown here is derived from an EMBL/GenBank/DDBJ whole genome shotgun (WGS) entry which is preliminary data.</text>
</comment>
<sequence length="339" mass="38131">MQQASLSNVLKPALSSSQECIVPLSPDICFGSVTMGGYMPCLAAQYASHYASQRPGLESQASLRSMNAQYYRPLFPARGPVRMALREISVGKAWSTLRVEVFQPTKCTEMAISVDMLYLETHTDPGWICYHTSFKPNGFRRAHSYLKHFIPVDWFPETPFIEQWVTPGWDCAPSGSSLHSKESSNDDGMENDPRARWTTDMIPFIMDASLPPECNFLPSKHDLQLVSMTAFLRYAAAQKKARERGEPNWRDVPNDGSEGFDASIVNVALAMSIDIRQELPAEGVRWLYLRNEVKCIRNGGVHVEATLFDEKMRLVAVSHQTGQFVSAGKKRMKKTESRL</sequence>
<dbReference type="Pfam" id="PF20789">
    <property type="entry name" value="4HBT_3C"/>
    <property type="match status" value="1"/>
</dbReference>
<dbReference type="RefSeq" id="XP_024699425.1">
    <property type="nucleotide sequence ID" value="XM_024855103.1"/>
</dbReference>
<dbReference type="Gene3D" id="2.40.160.210">
    <property type="entry name" value="Acyl-CoA thioesterase, double hotdog domain"/>
    <property type="match status" value="1"/>
</dbReference>
<evidence type="ECO:0000313" key="3">
    <source>
        <dbReference type="EMBL" id="PLB44123.1"/>
    </source>
</evidence>
<dbReference type="SUPFAM" id="SSF54637">
    <property type="entry name" value="Thioesterase/thiol ester dehydrase-isomerase"/>
    <property type="match status" value="1"/>
</dbReference>
<protein>
    <recommendedName>
        <fullName evidence="5">Thioesterase family protein</fullName>
    </recommendedName>
</protein>
<name>A0A2I2FU06_9EURO</name>
<dbReference type="InterPro" id="IPR049449">
    <property type="entry name" value="TesB_ACOT8-like_N"/>
</dbReference>
<accession>A0A2I2FU06</accession>
<organism evidence="3 4">
    <name type="scientific">Aspergillus steynii IBT 23096</name>
    <dbReference type="NCBI Taxonomy" id="1392250"/>
    <lineage>
        <taxon>Eukaryota</taxon>
        <taxon>Fungi</taxon>
        <taxon>Dikarya</taxon>
        <taxon>Ascomycota</taxon>
        <taxon>Pezizomycotina</taxon>
        <taxon>Eurotiomycetes</taxon>
        <taxon>Eurotiomycetidae</taxon>
        <taxon>Eurotiales</taxon>
        <taxon>Aspergillaceae</taxon>
        <taxon>Aspergillus</taxon>
        <taxon>Aspergillus subgen. Circumdati</taxon>
    </lineage>
</organism>
<dbReference type="InterPro" id="IPR042171">
    <property type="entry name" value="Acyl-CoA_hotdog"/>
</dbReference>
<keyword evidence="4" id="KW-1185">Reference proteome</keyword>
<dbReference type="InterPro" id="IPR029069">
    <property type="entry name" value="HotDog_dom_sf"/>
</dbReference>
<gene>
    <name evidence="3" type="ORF">P170DRAFT_513384</name>
</gene>
<dbReference type="AlphaFoldDB" id="A0A2I2FU06"/>
<evidence type="ECO:0000259" key="2">
    <source>
        <dbReference type="Pfam" id="PF20789"/>
    </source>
</evidence>
<dbReference type="Proteomes" id="UP000234275">
    <property type="component" value="Unassembled WGS sequence"/>
</dbReference>
<feature type="domain" description="Acyl-CoA thioesterase-like C-terminal" evidence="2">
    <location>
        <begin position="240"/>
        <end position="322"/>
    </location>
</feature>
<reference evidence="3 4" key="1">
    <citation type="submission" date="2016-12" db="EMBL/GenBank/DDBJ databases">
        <title>The genomes of Aspergillus section Nigri reveals drivers in fungal speciation.</title>
        <authorList>
            <consortium name="DOE Joint Genome Institute"/>
            <person name="Vesth T.C."/>
            <person name="Nybo J."/>
            <person name="Theobald S."/>
            <person name="Brandl J."/>
            <person name="Frisvad J.C."/>
            <person name="Nielsen K.F."/>
            <person name="Lyhne E.K."/>
            <person name="Kogle M.E."/>
            <person name="Kuo A."/>
            <person name="Riley R."/>
            <person name="Clum A."/>
            <person name="Nolan M."/>
            <person name="Lipzen A."/>
            <person name="Salamov A."/>
            <person name="Henrissat B."/>
            <person name="Wiebenga A."/>
            <person name="De Vries R.P."/>
            <person name="Grigoriev I.V."/>
            <person name="Mortensen U.H."/>
            <person name="Andersen M.R."/>
            <person name="Baker S.E."/>
        </authorList>
    </citation>
    <scope>NUCLEOTIDE SEQUENCE [LARGE SCALE GENOMIC DNA]</scope>
    <source>
        <strain evidence="3 4">IBT 23096</strain>
    </source>
</reference>